<name>A0A3S1CSE5_9CYAN</name>
<gene>
    <name evidence="1" type="ORF">DSM106972_016300</name>
</gene>
<reference evidence="1" key="1">
    <citation type="submission" date="2018-12" db="EMBL/GenBank/DDBJ databases">
        <authorList>
            <person name="Will S."/>
            <person name="Neumann-Schaal M."/>
            <person name="Henke P."/>
        </authorList>
    </citation>
    <scope>NUCLEOTIDE SEQUENCE</scope>
    <source>
        <strain evidence="1">PCC 7102</strain>
    </source>
</reference>
<dbReference type="AlphaFoldDB" id="A0A3S1CSE5"/>
<organism evidence="1 2">
    <name type="scientific">Dulcicalothrix desertica PCC 7102</name>
    <dbReference type="NCBI Taxonomy" id="232991"/>
    <lineage>
        <taxon>Bacteria</taxon>
        <taxon>Bacillati</taxon>
        <taxon>Cyanobacteriota</taxon>
        <taxon>Cyanophyceae</taxon>
        <taxon>Nostocales</taxon>
        <taxon>Calotrichaceae</taxon>
        <taxon>Dulcicalothrix</taxon>
    </lineage>
</organism>
<reference evidence="1" key="2">
    <citation type="journal article" date="2019" name="Genome Biol. Evol.">
        <title>Day and night: Metabolic profiles and evolutionary relationships of six axenic non-marine cyanobacteria.</title>
        <authorList>
            <person name="Will S.E."/>
            <person name="Henke P."/>
            <person name="Boedeker C."/>
            <person name="Huang S."/>
            <person name="Brinkmann H."/>
            <person name="Rohde M."/>
            <person name="Jarek M."/>
            <person name="Friedl T."/>
            <person name="Seufert S."/>
            <person name="Schumacher M."/>
            <person name="Overmann J."/>
            <person name="Neumann-Schaal M."/>
            <person name="Petersen J."/>
        </authorList>
    </citation>
    <scope>NUCLEOTIDE SEQUENCE [LARGE SCALE GENOMIC DNA]</scope>
    <source>
        <strain evidence="1">PCC 7102</strain>
    </source>
</reference>
<evidence type="ECO:0000313" key="2">
    <source>
        <dbReference type="Proteomes" id="UP000271624"/>
    </source>
</evidence>
<dbReference type="EMBL" id="RSCL01000003">
    <property type="protein sequence ID" value="RUT08462.1"/>
    <property type="molecule type" value="Genomic_DNA"/>
</dbReference>
<comment type="caution">
    <text evidence="1">The sequence shown here is derived from an EMBL/GenBank/DDBJ whole genome shotgun (WGS) entry which is preliminary data.</text>
</comment>
<proteinExistence type="predicted"/>
<evidence type="ECO:0000313" key="1">
    <source>
        <dbReference type="EMBL" id="RUT08462.1"/>
    </source>
</evidence>
<keyword evidence="2" id="KW-1185">Reference proteome</keyword>
<dbReference type="Proteomes" id="UP000271624">
    <property type="component" value="Unassembled WGS sequence"/>
</dbReference>
<accession>A0A3S1CSE5</accession>
<sequence length="104" mass="12387">MSNNTLVYPVYYRLVVRRHKTWHFTKGEPFINLFNAPWLEQEDLFSAFDTSMKKVANQLRLINNGKEGFYIADIKDKKYYYCGTEWKDVKNKLLELGIGRDDPM</sequence>
<protein>
    <submittedName>
        <fullName evidence="1">Uncharacterized protein</fullName>
    </submittedName>
</protein>
<dbReference type="RefSeq" id="WP_170213562.1">
    <property type="nucleotide sequence ID" value="NZ_RSCL01000003.1"/>
</dbReference>